<dbReference type="OrthoDB" id="9784774at2"/>
<dbReference type="PANTHER" id="PTHR42997">
    <property type="entry name" value="HIT FAMILY HYDROLASE"/>
    <property type="match status" value="1"/>
</dbReference>
<dbReference type="EMBL" id="NOJZ02000004">
    <property type="protein sequence ID" value="RDY24300.1"/>
    <property type="molecule type" value="Genomic_DNA"/>
</dbReference>
<dbReference type="InterPro" id="IPR001310">
    <property type="entry name" value="Histidine_triad_HIT"/>
</dbReference>
<dbReference type="InterPro" id="IPR019808">
    <property type="entry name" value="Histidine_triad_CS"/>
</dbReference>
<dbReference type="GO" id="GO:0003824">
    <property type="term" value="F:catalytic activity"/>
    <property type="evidence" value="ECO:0007669"/>
    <property type="project" value="InterPro"/>
</dbReference>
<dbReference type="Pfam" id="PF01230">
    <property type="entry name" value="HIT"/>
    <property type="match status" value="1"/>
</dbReference>
<protein>
    <submittedName>
        <fullName evidence="5">HIT family protein</fullName>
    </submittedName>
</protein>
<dbReference type="PRINTS" id="PR00332">
    <property type="entry name" value="HISTRIAD"/>
</dbReference>
<evidence type="ECO:0000259" key="4">
    <source>
        <dbReference type="PROSITE" id="PS51084"/>
    </source>
</evidence>
<sequence>MSCIFCDMKDYVLENELAFAIFDKFPVNKGHMLFIPKKHVKDFFDITKEEREAMFNLIDEGKKLLDEKYLPDGYNVGVNCGEVSGQTVMHVHVHLIPRYTGDLKNPKGGVRGVIPKKMKY</sequence>
<comment type="caution">
    <text evidence="5">The sequence shown here is derived from an EMBL/GenBank/DDBJ whole genome shotgun (WGS) entry which is preliminary data.</text>
</comment>
<proteinExistence type="predicted"/>
<evidence type="ECO:0000313" key="5">
    <source>
        <dbReference type="EMBL" id="RDY24300.1"/>
    </source>
</evidence>
<dbReference type="PROSITE" id="PS00892">
    <property type="entry name" value="HIT_1"/>
    <property type="match status" value="1"/>
</dbReference>
<organism evidence="5 6">
    <name type="scientific">Romboutsia maritimum</name>
    <dbReference type="NCBI Taxonomy" id="2020948"/>
    <lineage>
        <taxon>Bacteria</taxon>
        <taxon>Bacillati</taxon>
        <taxon>Bacillota</taxon>
        <taxon>Clostridia</taxon>
        <taxon>Peptostreptococcales</taxon>
        <taxon>Peptostreptococcaceae</taxon>
        <taxon>Romboutsia</taxon>
    </lineage>
</organism>
<dbReference type="SUPFAM" id="SSF54197">
    <property type="entry name" value="HIT-like"/>
    <property type="match status" value="1"/>
</dbReference>
<feature type="short sequence motif" description="Histidine triad motif" evidence="2 3">
    <location>
        <begin position="90"/>
        <end position="94"/>
    </location>
</feature>
<feature type="domain" description="HIT" evidence="4">
    <location>
        <begin position="1"/>
        <end position="105"/>
    </location>
</feature>
<evidence type="ECO:0000256" key="3">
    <source>
        <dbReference type="PROSITE-ProRule" id="PRU00464"/>
    </source>
</evidence>
<dbReference type="PROSITE" id="PS51084">
    <property type="entry name" value="HIT_2"/>
    <property type="match status" value="1"/>
</dbReference>
<dbReference type="PANTHER" id="PTHR42997:SF1">
    <property type="entry name" value="AP-4-A PHOSPHORYLASE"/>
    <property type="match status" value="1"/>
</dbReference>
<evidence type="ECO:0000256" key="1">
    <source>
        <dbReference type="PIRSR" id="PIRSR601310-1"/>
    </source>
</evidence>
<dbReference type="AlphaFoldDB" id="A0A371IUY5"/>
<dbReference type="InterPro" id="IPR036265">
    <property type="entry name" value="HIT-like_sf"/>
</dbReference>
<accession>A0A371IUY5</accession>
<evidence type="ECO:0000313" key="6">
    <source>
        <dbReference type="Proteomes" id="UP000243494"/>
    </source>
</evidence>
<dbReference type="Gene3D" id="3.30.428.10">
    <property type="entry name" value="HIT-like"/>
    <property type="match status" value="1"/>
</dbReference>
<keyword evidence="6" id="KW-1185">Reference proteome</keyword>
<gene>
    <name evidence="5" type="ORF">CHF27_004245</name>
</gene>
<feature type="active site" description="Tele-AMP-histidine intermediate" evidence="1">
    <location>
        <position position="92"/>
    </location>
</feature>
<name>A0A371IUY5_9FIRM</name>
<dbReference type="InterPro" id="IPR011146">
    <property type="entry name" value="HIT-like"/>
</dbReference>
<dbReference type="Proteomes" id="UP000243494">
    <property type="component" value="Unassembled WGS sequence"/>
</dbReference>
<evidence type="ECO:0000256" key="2">
    <source>
        <dbReference type="PIRSR" id="PIRSR601310-3"/>
    </source>
</evidence>
<reference evidence="5 6" key="1">
    <citation type="journal article" date="2017" name="Genome Announc.">
        <title>Draft Genome Sequence of Romboutsia maritimum sp. nov. Strain CCRI-22766(T), Isolated from Coastal Estuarine Mud.</title>
        <authorList>
            <person name="Maheux A.F."/>
            <person name="Boudreau D.K."/>
            <person name="Berube E."/>
            <person name="Boissinot M."/>
            <person name="Raymond F."/>
            <person name="Brodeur S."/>
            <person name="Corbeil J."/>
            <person name="Brightwell G."/>
            <person name="Broda D."/>
            <person name="Omar R.F."/>
            <person name="Bergeron M.G."/>
        </authorList>
    </citation>
    <scope>NUCLEOTIDE SEQUENCE [LARGE SCALE GENOMIC DNA]</scope>
    <source>
        <strain evidence="5 6">CCRI-22766</strain>
    </source>
</reference>
<dbReference type="InterPro" id="IPR052908">
    <property type="entry name" value="AP-4-A_phosphorylase"/>
</dbReference>
<dbReference type="RefSeq" id="WP_095406098.1">
    <property type="nucleotide sequence ID" value="NZ_NOJZ02000004.1"/>
</dbReference>